<dbReference type="Gene3D" id="3.30.420.240">
    <property type="match status" value="1"/>
</dbReference>
<gene>
    <name evidence="3" type="ORF">CKY28_13125</name>
</gene>
<organism evidence="3 4">
    <name type="scientific">Sphingomonas lenta</name>
    <dbReference type="NCBI Taxonomy" id="1141887"/>
    <lineage>
        <taxon>Bacteria</taxon>
        <taxon>Pseudomonadati</taxon>
        <taxon>Pseudomonadota</taxon>
        <taxon>Alphaproteobacteria</taxon>
        <taxon>Sphingomonadales</taxon>
        <taxon>Sphingomonadaceae</taxon>
        <taxon>Sphingomonas</taxon>
    </lineage>
</organism>
<reference evidence="4" key="1">
    <citation type="submission" date="2017-09" db="EMBL/GenBank/DDBJ databases">
        <authorList>
            <person name="Feng G."/>
            <person name="Zhu H."/>
        </authorList>
    </citation>
    <scope>NUCLEOTIDE SEQUENCE [LARGE SCALE GENOMIC DNA]</scope>
    <source>
        <strain evidence="4">1PNM-20</strain>
    </source>
</reference>
<comment type="caution">
    <text evidence="3">The sequence shown here is derived from an EMBL/GenBank/DDBJ whole genome shotgun (WGS) entry which is preliminary data.</text>
</comment>
<evidence type="ECO:0000313" key="3">
    <source>
        <dbReference type="EMBL" id="PAX07397.1"/>
    </source>
</evidence>
<dbReference type="Pfam" id="PF17289">
    <property type="entry name" value="Terminase_6C"/>
    <property type="match status" value="1"/>
</dbReference>
<dbReference type="AlphaFoldDB" id="A0A2A2SDS1"/>
<evidence type="ECO:0000259" key="2">
    <source>
        <dbReference type="Pfam" id="PF17289"/>
    </source>
</evidence>
<keyword evidence="3" id="KW-0547">Nucleotide-binding</keyword>
<feature type="domain" description="Terminase large subunit gp17-like C-terminal" evidence="2">
    <location>
        <begin position="266"/>
        <end position="412"/>
    </location>
</feature>
<keyword evidence="4" id="KW-1185">Reference proteome</keyword>
<evidence type="ECO:0000313" key="4">
    <source>
        <dbReference type="Proteomes" id="UP000218151"/>
    </source>
</evidence>
<dbReference type="GO" id="GO:0005524">
    <property type="term" value="F:ATP binding"/>
    <property type="evidence" value="ECO:0007669"/>
    <property type="project" value="UniProtKB-KW"/>
</dbReference>
<evidence type="ECO:0000256" key="1">
    <source>
        <dbReference type="ARBA" id="ARBA00022612"/>
    </source>
</evidence>
<name>A0A2A2SDS1_9SPHN</name>
<accession>A0A2A2SDS1</accession>
<sequence length="428" mass="46733">MERLLALKPERRAALLRGLSDPQRRELNERWDVWAGDGQRTPDGDWRVWMIRAGRGFGKTRAGAEWISAVARETPDGQLALVGDTLDEVRAVMVEGRSGVMAVARTDERVEWLSGRRAVRFASGAVGYLYAATAPEKLRGPEHHAAWCDEVAKWREGDRTWDNLLMGLRVGERPRVLVTTTPRPNALMRRVLAARGLEETGGRTRDNPHLPVVFVADMEDAYGGTRLGRQELDGELIEDAEGALWRRKMFDDHRVAAAPKLRRVVVGVDPPASVDGDLCGIVGVGLGRDERLYVLEDASVGGSSPEGWAHAVAACASRWGADRVVAEKNQGGDMVRHVLAAAEATLPIKLVHATRGKVARAEPVALRYEAGRVSHAGRFPELEDELCGLRIGGGYDGPGRSPDRADACVWACTALMEGQGKMVGVRQL</sequence>
<protein>
    <submittedName>
        <fullName evidence="3">ATP-binding protein</fullName>
    </submittedName>
</protein>
<dbReference type="Gene3D" id="3.40.50.300">
    <property type="entry name" value="P-loop containing nucleotide triphosphate hydrolases"/>
    <property type="match status" value="1"/>
</dbReference>
<dbReference type="Proteomes" id="UP000218151">
    <property type="component" value="Unassembled WGS sequence"/>
</dbReference>
<keyword evidence="3" id="KW-0067">ATP-binding</keyword>
<dbReference type="Pfam" id="PF03237">
    <property type="entry name" value="Terminase_6N"/>
    <property type="match status" value="1"/>
</dbReference>
<dbReference type="EMBL" id="NSLI01000004">
    <property type="protein sequence ID" value="PAX07397.1"/>
    <property type="molecule type" value="Genomic_DNA"/>
</dbReference>
<proteinExistence type="predicted"/>
<dbReference type="InterPro" id="IPR035421">
    <property type="entry name" value="Terminase_6C"/>
</dbReference>
<dbReference type="OrthoDB" id="4519042at2"/>
<keyword evidence="1" id="KW-1188">Viral release from host cell</keyword>
<dbReference type="InterPro" id="IPR027417">
    <property type="entry name" value="P-loop_NTPase"/>
</dbReference>